<keyword evidence="2" id="KW-1185">Reference proteome</keyword>
<comment type="caution">
    <text evidence="1">The sequence shown here is derived from an EMBL/GenBank/DDBJ whole genome shotgun (WGS) entry which is preliminary data.</text>
</comment>
<dbReference type="OrthoDB" id="2649667at2759"/>
<reference evidence="1" key="1">
    <citation type="submission" date="2020-11" db="EMBL/GenBank/DDBJ databases">
        <authorList>
            <consortium name="DOE Joint Genome Institute"/>
            <person name="Ahrendt S."/>
            <person name="Riley R."/>
            <person name="Andreopoulos W."/>
            <person name="Labutti K."/>
            <person name="Pangilinan J."/>
            <person name="Ruiz-Duenas F.J."/>
            <person name="Barrasa J.M."/>
            <person name="Sanchez-Garcia M."/>
            <person name="Camarero S."/>
            <person name="Miyauchi S."/>
            <person name="Serrano A."/>
            <person name="Linde D."/>
            <person name="Babiker R."/>
            <person name="Drula E."/>
            <person name="Ayuso-Fernandez I."/>
            <person name="Pacheco R."/>
            <person name="Padilla G."/>
            <person name="Ferreira P."/>
            <person name="Barriuso J."/>
            <person name="Kellner H."/>
            <person name="Castanera R."/>
            <person name="Alfaro M."/>
            <person name="Ramirez L."/>
            <person name="Pisabarro A.G."/>
            <person name="Kuo A."/>
            <person name="Tritt A."/>
            <person name="Lipzen A."/>
            <person name="He G."/>
            <person name="Yan M."/>
            <person name="Ng V."/>
            <person name="Cullen D."/>
            <person name="Martin F."/>
            <person name="Rosso M.-N."/>
            <person name="Henrissat B."/>
            <person name="Hibbett D."/>
            <person name="Martinez A.T."/>
            <person name="Grigoriev I.V."/>
        </authorList>
    </citation>
    <scope>NUCLEOTIDE SEQUENCE</scope>
    <source>
        <strain evidence="1">CIRM-BRFM 674</strain>
    </source>
</reference>
<organism evidence="1 2">
    <name type="scientific">Pholiota conissans</name>
    <dbReference type="NCBI Taxonomy" id="109636"/>
    <lineage>
        <taxon>Eukaryota</taxon>
        <taxon>Fungi</taxon>
        <taxon>Dikarya</taxon>
        <taxon>Basidiomycota</taxon>
        <taxon>Agaricomycotina</taxon>
        <taxon>Agaricomycetes</taxon>
        <taxon>Agaricomycetidae</taxon>
        <taxon>Agaricales</taxon>
        <taxon>Agaricineae</taxon>
        <taxon>Strophariaceae</taxon>
        <taxon>Pholiota</taxon>
    </lineage>
</organism>
<feature type="non-terminal residue" evidence="1">
    <location>
        <position position="1"/>
    </location>
</feature>
<dbReference type="EMBL" id="MU155787">
    <property type="protein sequence ID" value="KAF9470985.1"/>
    <property type="molecule type" value="Genomic_DNA"/>
</dbReference>
<accession>A0A9P5YLV1</accession>
<evidence type="ECO:0000313" key="2">
    <source>
        <dbReference type="Proteomes" id="UP000807469"/>
    </source>
</evidence>
<dbReference type="AlphaFoldDB" id="A0A9P5YLV1"/>
<evidence type="ECO:0008006" key="3">
    <source>
        <dbReference type="Google" id="ProtNLM"/>
    </source>
</evidence>
<protein>
    <recommendedName>
        <fullName evidence="3">DDE Tnp4 domain-containing protein</fullName>
    </recommendedName>
</protein>
<gene>
    <name evidence="1" type="ORF">BDN70DRAFT_820616</name>
</gene>
<dbReference type="Proteomes" id="UP000807469">
    <property type="component" value="Unassembled WGS sequence"/>
</dbReference>
<evidence type="ECO:0000313" key="1">
    <source>
        <dbReference type="EMBL" id="KAF9470985.1"/>
    </source>
</evidence>
<proteinExistence type="predicted"/>
<sequence>EHAIGFLKGRFQSLKGLCINIVDEASHKFATYWVISCIGLHVFAMDCEVDEPASSSNNEDPFVCLGLSTASDSDFQPSIPMQQATVNHQT</sequence>
<name>A0A9P5YLV1_9AGAR</name>